<accession>A0A9P5SH93</accession>
<name>A0A9P5SH93_9FUNG</name>
<evidence type="ECO:0000256" key="1">
    <source>
        <dbReference type="SAM" id="MobiDB-lite"/>
    </source>
</evidence>
<evidence type="ECO:0000313" key="2">
    <source>
        <dbReference type="EMBL" id="KAF9327600.1"/>
    </source>
</evidence>
<dbReference type="Proteomes" id="UP000696485">
    <property type="component" value="Unassembled WGS sequence"/>
</dbReference>
<dbReference type="InterPro" id="IPR032675">
    <property type="entry name" value="LRR_dom_sf"/>
</dbReference>
<gene>
    <name evidence="2" type="ORF">BG006_009112</name>
</gene>
<organism evidence="2 3">
    <name type="scientific">Podila minutissima</name>
    <dbReference type="NCBI Taxonomy" id="64525"/>
    <lineage>
        <taxon>Eukaryota</taxon>
        <taxon>Fungi</taxon>
        <taxon>Fungi incertae sedis</taxon>
        <taxon>Mucoromycota</taxon>
        <taxon>Mortierellomycotina</taxon>
        <taxon>Mortierellomycetes</taxon>
        <taxon>Mortierellales</taxon>
        <taxon>Mortierellaceae</taxon>
        <taxon>Podila</taxon>
    </lineage>
</organism>
<comment type="caution">
    <text evidence="2">The sequence shown here is derived from an EMBL/GenBank/DDBJ whole genome shotgun (WGS) entry which is preliminary data.</text>
</comment>
<feature type="region of interest" description="Disordered" evidence="1">
    <location>
        <begin position="673"/>
        <end position="694"/>
    </location>
</feature>
<dbReference type="AlphaFoldDB" id="A0A9P5SH93"/>
<keyword evidence="3" id="KW-1185">Reference proteome</keyword>
<dbReference type="SUPFAM" id="SSF52058">
    <property type="entry name" value="L domain-like"/>
    <property type="match status" value="1"/>
</dbReference>
<dbReference type="EMBL" id="JAAAUY010000648">
    <property type="protein sequence ID" value="KAF9327600.1"/>
    <property type="molecule type" value="Genomic_DNA"/>
</dbReference>
<dbReference type="Gene3D" id="3.80.10.10">
    <property type="entry name" value="Ribonuclease Inhibitor"/>
    <property type="match status" value="1"/>
</dbReference>
<evidence type="ECO:0000313" key="3">
    <source>
        <dbReference type="Proteomes" id="UP000696485"/>
    </source>
</evidence>
<protein>
    <submittedName>
        <fullName evidence="2">Uncharacterized protein</fullName>
    </submittedName>
</protein>
<sequence>MADTFPLPIEVLRLVITNLAIKRDLKTLASLLRVSKYVCLATLPILYEDPFAWLIRCDQGQQYTYHSFSYESVFPVIRLLLASVSKDSYSELVKAMYGIGDAPELPEADASSLRDPFAADADFPSPTTQLWSIDYLSYVRHFNTQDQEGKSILAEISYHLELAPQLKSYVEKYKLAETCASNAVDLEGQLSFMKEDPMMVLHLTLNTHREATWALCSPILEQLQSIVIPLSDIGRYADSMRRLSSLATVTFRLDELADINDYTLEHMDVEEVKKAGLLQEKRKQDLESAIEFVRAHTAMFRGTLKQVRCPSSSVLENAQTCPAEVLDQILELLPTLIDPEMLVNRNWKQFVAKVEQTNLEHVKVIDVWEDFSTESYDQLKSKPFLHRCPSLQKYDMISLGPGSFKWAVQRNLSNDHDQERIDRARPAVNVPPMEDVSIRAHKEPFGSELDDIGLGFGATLKTFTIQSQFRQTEPAEPQRIRIGWRMPVLSTLLVQLTRNEKLVLDPDFFRYCPLLKSIDVSDLQEIYDLSEIKVCRPAHLPELTNLVLRGAGALAFHPDTLHSTSGLKKLCLGSQENTRITVIPSIQDIDRNNTEDSSTQTTPMHRPKWTWDWHLPMLSALYLTVEFAFHFQFRMLQGTPNLNTLCLSIDSTIHPVERVLTMDDFTLSRLQDQDQEDEANNRNNDDSVTPQDLNDNLDWRIQPYRILNRLYSYLRSLSEEKKNFGPKPTLSAVDGVLELEQPLDEPYLRFYREALFRRSLRGPDFRPNHPDESCSSGKCDIERVARAVRKIEEVVDQSGLQSEFEAALVELRVLQARERQEKEGLKRFRVEHPNHLVVPSVSNLYIVGRWIMSDAVLETMLGRVFRNVKELNEYMTEGYRLDTLMRMTQSMPWLERVHSVNPIDPASLSAEYRLQPNPWKIPLPFMNNARVRVCYRFATSKRYTLVPNNGSEAHAEEAH</sequence>
<reference evidence="2" key="1">
    <citation type="journal article" date="2020" name="Fungal Divers.">
        <title>Resolving the Mortierellaceae phylogeny through synthesis of multi-gene phylogenetics and phylogenomics.</title>
        <authorList>
            <person name="Vandepol N."/>
            <person name="Liber J."/>
            <person name="Desiro A."/>
            <person name="Na H."/>
            <person name="Kennedy M."/>
            <person name="Barry K."/>
            <person name="Grigoriev I.V."/>
            <person name="Miller A.N."/>
            <person name="O'Donnell K."/>
            <person name="Stajich J.E."/>
            <person name="Bonito G."/>
        </authorList>
    </citation>
    <scope>NUCLEOTIDE SEQUENCE</scope>
    <source>
        <strain evidence="2">NVP1</strain>
    </source>
</reference>
<proteinExistence type="predicted"/>